<dbReference type="PANTHER" id="PTHR47453">
    <property type="entry name" value="PHOSPHOGLUCAN, WATER DIKINASE, CHLOROPLASTIC"/>
    <property type="match status" value="1"/>
</dbReference>
<reference evidence="1 2" key="1">
    <citation type="submission" date="2024-02" db="EMBL/GenBank/DDBJ databases">
        <authorList>
            <person name="Vignale AGUSTIN F."/>
            <person name="Sosa J E."/>
            <person name="Modenutti C."/>
        </authorList>
    </citation>
    <scope>NUCLEOTIDE SEQUENCE [LARGE SCALE GENOMIC DNA]</scope>
</reference>
<dbReference type="PANTHER" id="PTHR47453:SF1">
    <property type="entry name" value="PHOSPHOGLUCAN, WATER DIKINASE, CHLOROPLASTIC"/>
    <property type="match status" value="1"/>
</dbReference>
<sequence length="130" mass="14678">MIVDFGKVVVVCLARRNTGFVKYGSEDRLWWLWVAVVVRGTEMLGKALGIPENSVRTYTEAEIRASVIFQVSKLCTLLLKAVRTTLGSQGWDVLVPGAAFGTIIQIPRSVDSFHFEVFQYFDPHLRRAFL</sequence>
<evidence type="ECO:0000313" key="1">
    <source>
        <dbReference type="EMBL" id="CAK9159975.1"/>
    </source>
</evidence>
<proteinExistence type="predicted"/>
<protein>
    <submittedName>
        <fullName evidence="1">Uncharacterized protein</fullName>
    </submittedName>
</protein>
<organism evidence="1 2">
    <name type="scientific">Ilex paraguariensis</name>
    <name type="common">yerba mate</name>
    <dbReference type="NCBI Taxonomy" id="185542"/>
    <lineage>
        <taxon>Eukaryota</taxon>
        <taxon>Viridiplantae</taxon>
        <taxon>Streptophyta</taxon>
        <taxon>Embryophyta</taxon>
        <taxon>Tracheophyta</taxon>
        <taxon>Spermatophyta</taxon>
        <taxon>Magnoliopsida</taxon>
        <taxon>eudicotyledons</taxon>
        <taxon>Gunneridae</taxon>
        <taxon>Pentapetalae</taxon>
        <taxon>asterids</taxon>
        <taxon>campanulids</taxon>
        <taxon>Aquifoliales</taxon>
        <taxon>Aquifoliaceae</taxon>
        <taxon>Ilex</taxon>
    </lineage>
</organism>
<evidence type="ECO:0000313" key="2">
    <source>
        <dbReference type="Proteomes" id="UP001642360"/>
    </source>
</evidence>
<gene>
    <name evidence="1" type="ORF">ILEXP_LOCUS28698</name>
</gene>
<name>A0ABC8SVX3_9AQUA</name>
<dbReference type="EMBL" id="CAUOFW020003436">
    <property type="protein sequence ID" value="CAK9159975.1"/>
    <property type="molecule type" value="Genomic_DNA"/>
</dbReference>
<dbReference type="AlphaFoldDB" id="A0ABC8SVX3"/>
<accession>A0ABC8SVX3</accession>
<dbReference type="Proteomes" id="UP001642360">
    <property type="component" value="Unassembled WGS sequence"/>
</dbReference>
<keyword evidence="2" id="KW-1185">Reference proteome</keyword>
<comment type="caution">
    <text evidence="1">The sequence shown here is derived from an EMBL/GenBank/DDBJ whole genome shotgun (WGS) entry which is preliminary data.</text>
</comment>